<accession>A0ABQ1XF81</accession>
<dbReference type="EMBL" id="BMFS01000001">
    <property type="protein sequence ID" value="GGG90634.1"/>
    <property type="molecule type" value="Genomic_DNA"/>
</dbReference>
<protein>
    <submittedName>
        <fullName evidence="1">Uncharacterized protein</fullName>
    </submittedName>
</protein>
<evidence type="ECO:0000313" key="2">
    <source>
        <dbReference type="Proteomes" id="UP000648722"/>
    </source>
</evidence>
<dbReference type="RefSeq" id="WP_188450708.1">
    <property type="nucleotide sequence ID" value="NZ_BMFS01000001.1"/>
</dbReference>
<keyword evidence="2" id="KW-1185">Reference proteome</keyword>
<evidence type="ECO:0000313" key="1">
    <source>
        <dbReference type="EMBL" id="GGG90634.1"/>
    </source>
</evidence>
<proteinExistence type="predicted"/>
<gene>
    <name evidence="1" type="ORF">GCM10007420_02240</name>
</gene>
<organism evidence="1 2">
    <name type="scientific">Glycocaulis albus</name>
    <dbReference type="NCBI Taxonomy" id="1382801"/>
    <lineage>
        <taxon>Bacteria</taxon>
        <taxon>Pseudomonadati</taxon>
        <taxon>Pseudomonadota</taxon>
        <taxon>Alphaproteobacteria</taxon>
        <taxon>Maricaulales</taxon>
        <taxon>Maricaulaceae</taxon>
        <taxon>Glycocaulis</taxon>
    </lineage>
</organism>
<dbReference type="Proteomes" id="UP000648722">
    <property type="component" value="Unassembled WGS sequence"/>
</dbReference>
<comment type="caution">
    <text evidence="1">The sequence shown here is derived from an EMBL/GenBank/DDBJ whole genome shotgun (WGS) entry which is preliminary data.</text>
</comment>
<reference evidence="2" key="1">
    <citation type="journal article" date="2019" name="Int. J. Syst. Evol. Microbiol.">
        <title>The Global Catalogue of Microorganisms (GCM) 10K type strain sequencing project: providing services to taxonomists for standard genome sequencing and annotation.</title>
        <authorList>
            <consortium name="The Broad Institute Genomics Platform"/>
            <consortium name="The Broad Institute Genome Sequencing Center for Infectious Disease"/>
            <person name="Wu L."/>
            <person name="Ma J."/>
        </authorList>
    </citation>
    <scope>NUCLEOTIDE SEQUENCE [LARGE SCALE GENOMIC DNA]</scope>
    <source>
        <strain evidence="2">CGMCC 1.12766</strain>
    </source>
</reference>
<name>A0ABQ1XF81_9PROT</name>
<sequence>MAYSELYKRVQTQPNGRVKTSWIRDQIIDLTHVCRVHEQWTGHLNPEVLRGFYIEGPLGPPVPVEKNEILIVLARDIPKTDRRIVFTKELMHTFDEEEEKTNTAEKFSMQIEKFGDPNLPTSPQFAAEGKAYWRAIGVLCTEKKRLELRDALNEGNATMEIVATQLKLPTWVTHDIMRDDFEAIINHLK</sequence>